<reference evidence="1 2" key="1">
    <citation type="submission" date="2019-04" db="EMBL/GenBank/DDBJ databases">
        <authorList>
            <consortium name="DOE Joint Genome Institute"/>
            <person name="Mondo S."/>
            <person name="Kjaerbolling I."/>
            <person name="Vesth T."/>
            <person name="Frisvad J.C."/>
            <person name="Nybo J.L."/>
            <person name="Theobald S."/>
            <person name="Kildgaard S."/>
            <person name="Isbrandt T."/>
            <person name="Kuo A."/>
            <person name="Sato A."/>
            <person name="Lyhne E.K."/>
            <person name="Kogle M.E."/>
            <person name="Wiebenga A."/>
            <person name="Kun R.S."/>
            <person name="Lubbers R.J."/>
            <person name="Makela M.R."/>
            <person name="Barry K."/>
            <person name="Chovatia M."/>
            <person name="Clum A."/>
            <person name="Daum C."/>
            <person name="Haridas S."/>
            <person name="He G."/>
            <person name="LaButti K."/>
            <person name="Lipzen A."/>
            <person name="Riley R."/>
            <person name="Salamov A."/>
            <person name="Simmons B.A."/>
            <person name="Magnuson J.K."/>
            <person name="Henrissat B."/>
            <person name="Mortensen U.H."/>
            <person name="Larsen T.O."/>
            <person name="Devries R.P."/>
            <person name="Grigoriev I.V."/>
            <person name="Machida M."/>
            <person name="Baker S.E."/>
            <person name="Andersen M.R."/>
            <person name="Cantor M.N."/>
            <person name="Hua S.X."/>
        </authorList>
    </citation>
    <scope>NUCLEOTIDE SEQUENCE [LARGE SCALE GENOMIC DNA]</scope>
    <source>
        <strain evidence="1 2">CBS 119388</strain>
    </source>
</reference>
<dbReference type="EMBL" id="ML736841">
    <property type="protein sequence ID" value="KAE8399084.1"/>
    <property type="molecule type" value="Genomic_DNA"/>
</dbReference>
<dbReference type="AlphaFoldDB" id="A0A5N7CY08"/>
<evidence type="ECO:0000313" key="2">
    <source>
        <dbReference type="Proteomes" id="UP000325579"/>
    </source>
</evidence>
<dbReference type="Proteomes" id="UP000325579">
    <property type="component" value="Unassembled WGS sequence"/>
</dbReference>
<dbReference type="PANTHER" id="PTHR46082">
    <property type="entry name" value="ATP/GTP-BINDING PROTEIN-RELATED"/>
    <property type="match status" value="1"/>
</dbReference>
<dbReference type="OrthoDB" id="1577640at2759"/>
<protein>
    <submittedName>
        <fullName evidence="1">Nucleoside phosphorylase domain-containing protein</fullName>
    </submittedName>
</protein>
<proteinExistence type="predicted"/>
<sequence length="303" mass="33893">MSDPDQYTAGLICTQVTEYVAARAFLDRKHSRTERLSPNDNNLYTLGEIGSHQVVIAVLPDGEYGVSTAACVARDMLHSFLNIRFGLIVSSCRGGHAGLIQYDFGKELQGQDFLQTGRLNQPPLILRTAVAGLQAQYEEEGHQIEDNIRIVIEHNTRLRRKYARPPPESDRLYKSHFHPTDNPDIGARLCDGSNLIVRQGRTEEEEDNPAIRYGLIASGNRAIKDALFRDRLAAEQDVLCFKMEAAGLINHFPGLVICGICDYADSHTSTEWQGYAAMMAAAYTKDLLYQIVPQRVKSERRAI</sequence>
<dbReference type="RefSeq" id="XP_031936403.1">
    <property type="nucleotide sequence ID" value="XM_032088725.1"/>
</dbReference>
<accession>A0A5N7CY08</accession>
<dbReference type="SUPFAM" id="SSF53167">
    <property type="entry name" value="Purine and uridine phosphorylases"/>
    <property type="match status" value="1"/>
</dbReference>
<dbReference type="PANTHER" id="PTHR46082:SF11">
    <property type="entry name" value="AAA+ ATPASE DOMAIN-CONTAINING PROTEIN-RELATED"/>
    <property type="match status" value="1"/>
</dbReference>
<gene>
    <name evidence="1" type="ORF">BDV37DRAFT_290483</name>
</gene>
<evidence type="ECO:0000313" key="1">
    <source>
        <dbReference type="EMBL" id="KAE8399084.1"/>
    </source>
</evidence>
<organism evidence="1 2">
    <name type="scientific">Aspergillus pseudonomiae</name>
    <dbReference type="NCBI Taxonomy" id="1506151"/>
    <lineage>
        <taxon>Eukaryota</taxon>
        <taxon>Fungi</taxon>
        <taxon>Dikarya</taxon>
        <taxon>Ascomycota</taxon>
        <taxon>Pezizomycotina</taxon>
        <taxon>Eurotiomycetes</taxon>
        <taxon>Eurotiomycetidae</taxon>
        <taxon>Eurotiales</taxon>
        <taxon>Aspergillaceae</taxon>
        <taxon>Aspergillus</taxon>
        <taxon>Aspergillus subgen. Circumdati</taxon>
    </lineage>
</organism>
<dbReference type="Gene3D" id="3.40.50.1580">
    <property type="entry name" value="Nucleoside phosphorylase domain"/>
    <property type="match status" value="1"/>
</dbReference>
<dbReference type="GO" id="GO:0009116">
    <property type="term" value="P:nucleoside metabolic process"/>
    <property type="evidence" value="ECO:0007669"/>
    <property type="project" value="InterPro"/>
</dbReference>
<name>A0A5N7CY08_9EURO</name>
<dbReference type="InterPro" id="IPR035994">
    <property type="entry name" value="Nucleoside_phosphorylase_sf"/>
</dbReference>
<dbReference type="GO" id="GO:0003824">
    <property type="term" value="F:catalytic activity"/>
    <property type="evidence" value="ECO:0007669"/>
    <property type="project" value="InterPro"/>
</dbReference>
<dbReference type="GeneID" id="43673416"/>
<dbReference type="InterPro" id="IPR053137">
    <property type="entry name" value="NLR-like"/>
</dbReference>
<keyword evidence="2" id="KW-1185">Reference proteome</keyword>